<dbReference type="EMBL" id="CAKXAJ010026261">
    <property type="protein sequence ID" value="CAH2264783.1"/>
    <property type="molecule type" value="Genomic_DNA"/>
</dbReference>
<evidence type="ECO:0000313" key="2">
    <source>
        <dbReference type="EMBL" id="CAH2264783.1"/>
    </source>
</evidence>
<feature type="region of interest" description="Disordered" evidence="1">
    <location>
        <begin position="1"/>
        <end position="24"/>
    </location>
</feature>
<protein>
    <submittedName>
        <fullName evidence="2">Jg19176 protein</fullName>
    </submittedName>
</protein>
<evidence type="ECO:0000256" key="1">
    <source>
        <dbReference type="SAM" id="MobiDB-lite"/>
    </source>
</evidence>
<gene>
    <name evidence="2" type="primary">jg19176</name>
    <name evidence="2" type="ORF">PAEG_LOCUS24683</name>
</gene>
<sequence>MKSTNHKKDAFHQGPKSICSNSPARRNKLKDLQRQLNLLSSIELNTVTSSGLPLREVLKNEVDDIVASECVFCGEHMIACIDKPFIADEDWDRVMKEWE</sequence>
<organism evidence="2 3">
    <name type="scientific">Pararge aegeria aegeria</name>
    <dbReference type="NCBI Taxonomy" id="348720"/>
    <lineage>
        <taxon>Eukaryota</taxon>
        <taxon>Metazoa</taxon>
        <taxon>Ecdysozoa</taxon>
        <taxon>Arthropoda</taxon>
        <taxon>Hexapoda</taxon>
        <taxon>Insecta</taxon>
        <taxon>Pterygota</taxon>
        <taxon>Neoptera</taxon>
        <taxon>Endopterygota</taxon>
        <taxon>Lepidoptera</taxon>
        <taxon>Glossata</taxon>
        <taxon>Ditrysia</taxon>
        <taxon>Papilionoidea</taxon>
        <taxon>Nymphalidae</taxon>
        <taxon>Satyrinae</taxon>
        <taxon>Satyrini</taxon>
        <taxon>Parargina</taxon>
        <taxon>Pararge</taxon>
    </lineage>
</organism>
<name>A0A8S4SFD7_9NEOP</name>
<dbReference type="AlphaFoldDB" id="A0A8S4SFD7"/>
<dbReference type="Proteomes" id="UP000838756">
    <property type="component" value="Unassembled WGS sequence"/>
</dbReference>
<keyword evidence="3" id="KW-1185">Reference proteome</keyword>
<feature type="compositionally biased region" description="Basic and acidic residues" evidence="1">
    <location>
        <begin position="1"/>
        <end position="11"/>
    </location>
</feature>
<accession>A0A8S4SFD7</accession>
<dbReference type="OrthoDB" id="1845386at2759"/>
<comment type="caution">
    <text evidence="2">The sequence shown here is derived from an EMBL/GenBank/DDBJ whole genome shotgun (WGS) entry which is preliminary data.</text>
</comment>
<evidence type="ECO:0000313" key="3">
    <source>
        <dbReference type="Proteomes" id="UP000838756"/>
    </source>
</evidence>
<proteinExistence type="predicted"/>
<reference evidence="2" key="1">
    <citation type="submission" date="2022-03" db="EMBL/GenBank/DDBJ databases">
        <authorList>
            <person name="Lindestad O."/>
        </authorList>
    </citation>
    <scope>NUCLEOTIDE SEQUENCE</scope>
</reference>